<reference evidence="4 5" key="1">
    <citation type="submission" date="2018-06" db="EMBL/GenBank/DDBJ databases">
        <title>Complete Genomes of Monosporascus.</title>
        <authorList>
            <person name="Robinson A.J."/>
            <person name="Natvig D.O."/>
        </authorList>
    </citation>
    <scope>NUCLEOTIDE SEQUENCE [LARGE SCALE GENOMIC DNA]</scope>
    <source>
        <strain evidence="4 5">CBS 110550</strain>
    </source>
</reference>
<dbReference type="Proteomes" id="UP000293360">
    <property type="component" value="Unassembled WGS sequence"/>
</dbReference>
<name>A0A4Q4T767_9PEZI</name>
<organism evidence="4 5">
    <name type="scientific">Monosporascus ibericus</name>
    <dbReference type="NCBI Taxonomy" id="155417"/>
    <lineage>
        <taxon>Eukaryota</taxon>
        <taxon>Fungi</taxon>
        <taxon>Dikarya</taxon>
        <taxon>Ascomycota</taxon>
        <taxon>Pezizomycotina</taxon>
        <taxon>Sordariomycetes</taxon>
        <taxon>Xylariomycetidae</taxon>
        <taxon>Xylariales</taxon>
        <taxon>Xylariales incertae sedis</taxon>
        <taxon>Monosporascus</taxon>
    </lineage>
</organism>
<protein>
    <recommendedName>
        <fullName evidence="3">Zeta toxin domain-containing protein</fullName>
    </recommendedName>
</protein>
<accession>A0A4Q4T767</accession>
<proteinExistence type="predicted"/>
<evidence type="ECO:0000259" key="3">
    <source>
        <dbReference type="Pfam" id="PF06414"/>
    </source>
</evidence>
<dbReference type="GO" id="GO:0016301">
    <property type="term" value="F:kinase activity"/>
    <property type="evidence" value="ECO:0007669"/>
    <property type="project" value="InterPro"/>
</dbReference>
<evidence type="ECO:0000313" key="4">
    <source>
        <dbReference type="EMBL" id="RYO99620.1"/>
    </source>
</evidence>
<dbReference type="EMBL" id="QJNU01000411">
    <property type="protein sequence ID" value="RYO99620.1"/>
    <property type="molecule type" value="Genomic_DNA"/>
</dbReference>
<dbReference type="InterPro" id="IPR027417">
    <property type="entry name" value="P-loop_NTPase"/>
</dbReference>
<dbReference type="Pfam" id="PF06414">
    <property type="entry name" value="Zeta_toxin"/>
    <property type="match status" value="1"/>
</dbReference>
<keyword evidence="1" id="KW-0547">Nucleotide-binding</keyword>
<feature type="domain" description="Zeta toxin" evidence="3">
    <location>
        <begin position="38"/>
        <end position="237"/>
    </location>
</feature>
<dbReference type="SUPFAM" id="SSF52540">
    <property type="entry name" value="P-loop containing nucleoside triphosphate hydrolases"/>
    <property type="match status" value="1"/>
</dbReference>
<evidence type="ECO:0000256" key="1">
    <source>
        <dbReference type="ARBA" id="ARBA00022741"/>
    </source>
</evidence>
<evidence type="ECO:0000313" key="5">
    <source>
        <dbReference type="Proteomes" id="UP000293360"/>
    </source>
</evidence>
<gene>
    <name evidence="4" type="ORF">DL764_006761</name>
</gene>
<dbReference type="Gene3D" id="3.40.50.300">
    <property type="entry name" value="P-loop containing nucleotide triphosphate hydrolases"/>
    <property type="match status" value="1"/>
</dbReference>
<dbReference type="AlphaFoldDB" id="A0A4Q4T767"/>
<evidence type="ECO:0000256" key="2">
    <source>
        <dbReference type="ARBA" id="ARBA00022840"/>
    </source>
</evidence>
<dbReference type="GO" id="GO:0005524">
    <property type="term" value="F:ATP binding"/>
    <property type="evidence" value="ECO:0007669"/>
    <property type="project" value="UniProtKB-KW"/>
</dbReference>
<keyword evidence="2" id="KW-0067">ATP-binding</keyword>
<dbReference type="OrthoDB" id="2881954at2759"/>
<sequence length="338" mass="36300">MNADIKSYILSDSEARTIFEEKILPAEFGNFADRSHREGTRQPLAVFVIGQTGAGKTRTAPALKAAMTELRGGGGGEKPPAHFIADTYKTYHPAYAELAAGDKPALASAAAGPDARRWLAMAAAHAASRRMDVLLESACRHPGDFADLARAFRAAGYRVEVCLMAVPRALSLLGVLVRFHERLPEAGLRWGLPVRLTPRRVHDDSYAGVLDAAAFVDSSDAVDQVVVVRRGNLVAYADERGPDGRWSRAGGVANAVLAERRRPLTEVERSTATADLQMLRAMDIVDISAQLEEIEALLRSVSGGSSDGSGFPPLRVWQLSRKDASYGLNKNPSLGLGT</sequence>
<keyword evidence="5" id="KW-1185">Reference proteome</keyword>
<comment type="caution">
    <text evidence="4">The sequence shown here is derived from an EMBL/GenBank/DDBJ whole genome shotgun (WGS) entry which is preliminary data.</text>
</comment>
<dbReference type="InterPro" id="IPR010488">
    <property type="entry name" value="Zeta_toxin_domain"/>
</dbReference>